<evidence type="ECO:0000313" key="2">
    <source>
        <dbReference type="EMBL" id="GIJ53170.1"/>
    </source>
</evidence>
<evidence type="ECO:0000256" key="1">
    <source>
        <dbReference type="SAM" id="MobiDB-lite"/>
    </source>
</evidence>
<dbReference type="Proteomes" id="UP000612585">
    <property type="component" value="Unassembled WGS sequence"/>
</dbReference>
<dbReference type="AlphaFoldDB" id="A0A8J4DW81"/>
<protein>
    <submittedName>
        <fullName evidence="2">Uncharacterized protein</fullName>
    </submittedName>
</protein>
<organism evidence="2 3">
    <name type="scientific">Virgisporangium aurantiacum</name>
    <dbReference type="NCBI Taxonomy" id="175570"/>
    <lineage>
        <taxon>Bacteria</taxon>
        <taxon>Bacillati</taxon>
        <taxon>Actinomycetota</taxon>
        <taxon>Actinomycetes</taxon>
        <taxon>Micromonosporales</taxon>
        <taxon>Micromonosporaceae</taxon>
        <taxon>Virgisporangium</taxon>
    </lineage>
</organism>
<proteinExistence type="predicted"/>
<comment type="caution">
    <text evidence="2">The sequence shown here is derived from an EMBL/GenBank/DDBJ whole genome shotgun (WGS) entry which is preliminary data.</text>
</comment>
<sequence length="189" mass="20480">MGLVPPPTRRAGVAVADQINLVPALPIAEIVFQNRSAARPLRQPHRQHQIPVTDTGQDNSERAVVVPPRSHPSTVGGRVDGRHPPRLPQPTTAVSEGGQVPIQGADQPERLPLPWPGVRTGPSGNSGELPPPTRTRPAVAPPRRVRKQMPLGGFPYPGGEMHCQGFGQMTTQMRRRIQMPVRRPLQPGT</sequence>
<feature type="region of interest" description="Disordered" evidence="1">
    <location>
        <begin position="39"/>
        <end position="145"/>
    </location>
</feature>
<gene>
    <name evidence="2" type="ORF">Vau01_006860</name>
</gene>
<keyword evidence="3" id="KW-1185">Reference proteome</keyword>
<accession>A0A8J4DW81</accession>
<evidence type="ECO:0000313" key="3">
    <source>
        <dbReference type="Proteomes" id="UP000612585"/>
    </source>
</evidence>
<reference evidence="2" key="1">
    <citation type="submission" date="2021-01" db="EMBL/GenBank/DDBJ databases">
        <title>Whole genome shotgun sequence of Virgisporangium aurantiacum NBRC 16421.</title>
        <authorList>
            <person name="Komaki H."/>
            <person name="Tamura T."/>
        </authorList>
    </citation>
    <scope>NUCLEOTIDE SEQUENCE</scope>
    <source>
        <strain evidence="2">NBRC 16421</strain>
    </source>
</reference>
<name>A0A8J4DW81_9ACTN</name>
<dbReference type="EMBL" id="BOPG01000005">
    <property type="protein sequence ID" value="GIJ53170.1"/>
    <property type="molecule type" value="Genomic_DNA"/>
</dbReference>